<feature type="domain" description="Ketopantoate reductase N-terminal" evidence="2">
    <location>
        <begin position="8"/>
        <end position="131"/>
    </location>
</feature>
<dbReference type="InterPro" id="IPR013332">
    <property type="entry name" value="KPR_N"/>
</dbReference>
<dbReference type="SUPFAM" id="SSF51735">
    <property type="entry name" value="NAD(P)-binding Rossmann-fold domains"/>
    <property type="match status" value="1"/>
</dbReference>
<dbReference type="EMBL" id="CAADJE010000042">
    <property type="protein sequence ID" value="VFS92583.1"/>
    <property type="molecule type" value="Genomic_DNA"/>
</dbReference>
<dbReference type="Proteomes" id="UP000345637">
    <property type="component" value="Unassembled WGS sequence"/>
</dbReference>
<name>A0A485D6U6_RAOPL</name>
<evidence type="ECO:0000313" key="4">
    <source>
        <dbReference type="Proteomes" id="UP000345637"/>
    </source>
</evidence>
<dbReference type="Gene3D" id="3.40.50.720">
    <property type="entry name" value="NAD(P)-binding Rossmann-like Domain"/>
    <property type="match status" value="1"/>
</dbReference>
<dbReference type="Pfam" id="PF02558">
    <property type="entry name" value="ApbA"/>
    <property type="match status" value="1"/>
</dbReference>
<sequence length="169" mass="17678">MMSEEPTVALIGPGAIGTTIAAALHEVGRTPVVCGRTSHAQLLLRFDGGEITFPGPVLTDPAAIVRPFSLVFVAVKATQNPTISAWLSALCDEKTVVCVLQNGVEQQAQLLTALPGRRCCLRWCGFRAARTRCLCLAASDTPVDLAGSAAGPAGTANAARDPLRRGSRR</sequence>
<evidence type="ECO:0000259" key="2">
    <source>
        <dbReference type="Pfam" id="PF02558"/>
    </source>
</evidence>
<dbReference type="InterPro" id="IPR036291">
    <property type="entry name" value="NAD(P)-bd_dom_sf"/>
</dbReference>
<protein>
    <submittedName>
        <fullName evidence="3">2-dehydropantoate 2-reductase</fullName>
    </submittedName>
</protein>
<dbReference type="AlphaFoldDB" id="A0A485D6U6"/>
<evidence type="ECO:0000256" key="1">
    <source>
        <dbReference type="SAM" id="MobiDB-lite"/>
    </source>
</evidence>
<proteinExistence type="predicted"/>
<reference evidence="3 4" key="1">
    <citation type="submission" date="2019-03" db="EMBL/GenBank/DDBJ databases">
        <authorList>
            <consortium name="Pathogen Informatics"/>
        </authorList>
    </citation>
    <scope>NUCLEOTIDE SEQUENCE [LARGE SCALE GENOMIC DNA]</scope>
    <source>
        <strain evidence="3 4">NCTC12998</strain>
    </source>
</reference>
<organism evidence="3 4">
    <name type="scientific">Raoultella planticola</name>
    <name type="common">Klebsiella planticola</name>
    <dbReference type="NCBI Taxonomy" id="575"/>
    <lineage>
        <taxon>Bacteria</taxon>
        <taxon>Pseudomonadati</taxon>
        <taxon>Pseudomonadota</taxon>
        <taxon>Gammaproteobacteria</taxon>
        <taxon>Enterobacterales</taxon>
        <taxon>Enterobacteriaceae</taxon>
        <taxon>Klebsiella/Raoultella group</taxon>
        <taxon>Raoultella</taxon>
    </lineage>
</organism>
<gene>
    <name evidence="3" type="ORF">NCTC12998_07390</name>
</gene>
<feature type="compositionally biased region" description="Low complexity" evidence="1">
    <location>
        <begin position="149"/>
        <end position="159"/>
    </location>
</feature>
<feature type="region of interest" description="Disordered" evidence="1">
    <location>
        <begin position="149"/>
        <end position="169"/>
    </location>
</feature>
<accession>A0A485D6U6</accession>
<evidence type="ECO:0000313" key="3">
    <source>
        <dbReference type="EMBL" id="VFS92583.1"/>
    </source>
</evidence>